<evidence type="ECO:0000313" key="2">
    <source>
        <dbReference type="EMBL" id="OAD05370.1"/>
    </source>
</evidence>
<accession>A0A162QSP8</accession>
<organism evidence="2 3">
    <name type="scientific">Mucor lusitanicus CBS 277.49</name>
    <dbReference type="NCBI Taxonomy" id="747725"/>
    <lineage>
        <taxon>Eukaryota</taxon>
        <taxon>Fungi</taxon>
        <taxon>Fungi incertae sedis</taxon>
        <taxon>Mucoromycota</taxon>
        <taxon>Mucoromycotina</taxon>
        <taxon>Mucoromycetes</taxon>
        <taxon>Mucorales</taxon>
        <taxon>Mucorineae</taxon>
        <taxon>Mucoraceae</taxon>
        <taxon>Mucor</taxon>
    </lineage>
</organism>
<dbReference type="AlphaFoldDB" id="A0A162QSP8"/>
<keyword evidence="3" id="KW-1185">Reference proteome</keyword>
<reference evidence="2 3" key="1">
    <citation type="submission" date="2015-06" db="EMBL/GenBank/DDBJ databases">
        <title>Expansion of signal transduction pathways in fungi by whole-genome duplication.</title>
        <authorList>
            <consortium name="DOE Joint Genome Institute"/>
            <person name="Corrochano L.M."/>
            <person name="Kuo A."/>
            <person name="Marcet-Houben M."/>
            <person name="Polaino S."/>
            <person name="Salamov A."/>
            <person name="Villalobos J.M."/>
            <person name="Alvarez M.I."/>
            <person name="Avalos J."/>
            <person name="Benito E.P."/>
            <person name="Benoit I."/>
            <person name="Burger G."/>
            <person name="Camino L.P."/>
            <person name="Canovas D."/>
            <person name="Cerda-Olmedo E."/>
            <person name="Cheng J.-F."/>
            <person name="Dominguez A."/>
            <person name="Elias M."/>
            <person name="Eslava A.P."/>
            <person name="Glaser F."/>
            <person name="Grimwood J."/>
            <person name="Gutierrez G."/>
            <person name="Heitman J."/>
            <person name="Henrissat B."/>
            <person name="Iturriaga E.A."/>
            <person name="Lang B.F."/>
            <person name="Lavin J.L."/>
            <person name="Lee S."/>
            <person name="Li W."/>
            <person name="Lindquist E."/>
            <person name="Lopez-Garcia S."/>
            <person name="Luque E.M."/>
            <person name="Marcos A.T."/>
            <person name="Martin J."/>
            <person name="Mccluskey K."/>
            <person name="Medina H.R."/>
            <person name="Miralles-Duran A."/>
            <person name="Miyazaki A."/>
            <person name="Munoz-Torres E."/>
            <person name="Oguiza J.A."/>
            <person name="Ohm R."/>
            <person name="Olmedo M."/>
            <person name="Orejas M."/>
            <person name="Ortiz-Castellanos L."/>
            <person name="Pisabarro A.G."/>
            <person name="Rodriguez-Romero J."/>
            <person name="Ruiz-Herrera J."/>
            <person name="Ruiz-Vazquez R."/>
            <person name="Sanz C."/>
            <person name="Schackwitz W."/>
            <person name="Schmutz J."/>
            <person name="Shahriari M."/>
            <person name="Shelest E."/>
            <person name="Silva-Franco F."/>
            <person name="Soanes D."/>
            <person name="Syed K."/>
            <person name="Tagua V.G."/>
            <person name="Talbot N.J."/>
            <person name="Thon M."/>
            <person name="De Vries R.P."/>
            <person name="Wiebenga A."/>
            <person name="Yadav J.S."/>
            <person name="Braun E.L."/>
            <person name="Baker S."/>
            <person name="Garre V."/>
            <person name="Horwitz B."/>
            <person name="Torres-Martinez S."/>
            <person name="Idnurm A."/>
            <person name="Herrera-Estrella A."/>
            <person name="Gabaldon T."/>
            <person name="Grigoriev I.V."/>
        </authorList>
    </citation>
    <scope>NUCLEOTIDE SEQUENCE [LARGE SCALE GENOMIC DNA]</scope>
    <source>
        <strain evidence="2 3">CBS 277.49</strain>
    </source>
</reference>
<dbReference type="VEuPathDB" id="FungiDB:MUCCIDRAFT_110912"/>
<proteinExistence type="predicted"/>
<evidence type="ECO:0000313" key="1">
    <source>
        <dbReference type="EMBL" id="OAD04034.1"/>
    </source>
</evidence>
<evidence type="ECO:0000313" key="3">
    <source>
        <dbReference type="Proteomes" id="UP000077051"/>
    </source>
</evidence>
<name>A0A162QSP8_MUCCL</name>
<dbReference type="EMBL" id="AMYB01000004">
    <property type="protein sequence ID" value="OAD04034.1"/>
    <property type="molecule type" value="Genomic_DNA"/>
</dbReference>
<protein>
    <submittedName>
        <fullName evidence="2">Uncharacterized protein</fullName>
    </submittedName>
</protein>
<comment type="caution">
    <text evidence="2">The sequence shown here is derived from an EMBL/GenBank/DDBJ whole genome shotgun (WGS) entry which is preliminary data.</text>
</comment>
<dbReference type="Proteomes" id="UP000077051">
    <property type="component" value="Unassembled WGS sequence"/>
</dbReference>
<gene>
    <name evidence="2" type="ORF">MUCCIDRAFT_109233</name>
    <name evidence="1" type="ORF">MUCCIDRAFT_110912</name>
</gene>
<dbReference type="EMBL" id="AMYB01000003">
    <property type="protein sequence ID" value="OAD05370.1"/>
    <property type="molecule type" value="Genomic_DNA"/>
</dbReference>
<sequence>MIMMPTPYNHYGARAFPTSGGFLTYAALRKSDAHTLQSLWRELYPTSDGFLTYAALR</sequence>
<dbReference type="VEuPathDB" id="FungiDB:MUCCIDRAFT_109233"/>